<comment type="caution">
    <text evidence="2">The sequence shown here is derived from an EMBL/GenBank/DDBJ whole genome shotgun (WGS) entry which is preliminary data.</text>
</comment>
<gene>
    <name evidence="2" type="ORF">FH063_003990</name>
</gene>
<dbReference type="AlphaFoldDB" id="A0A5B0KLJ3"/>
<evidence type="ECO:0000313" key="2">
    <source>
        <dbReference type="EMBL" id="KAA1052683.1"/>
    </source>
</evidence>
<feature type="region of interest" description="Disordered" evidence="1">
    <location>
        <begin position="1"/>
        <end position="20"/>
    </location>
</feature>
<proteinExistence type="predicted"/>
<dbReference type="EMBL" id="VEWN01000021">
    <property type="protein sequence ID" value="KAA1052683.1"/>
    <property type="molecule type" value="Genomic_DNA"/>
</dbReference>
<reference evidence="2 3" key="1">
    <citation type="submission" date="2019-07" db="EMBL/GenBank/DDBJ databases">
        <title>Genome sequencing of the stress-tolerant strain Azospirillum brasilense Az19.</title>
        <authorList>
            <person name="Maroniche G.A."/>
            <person name="Garcia J.E."/>
            <person name="Pagnussat L."/>
            <person name="Amenta M."/>
            <person name="Creus C.M."/>
        </authorList>
    </citation>
    <scope>NUCLEOTIDE SEQUENCE [LARGE SCALE GENOMIC DNA]</scope>
    <source>
        <strain evidence="2 3">Az19</strain>
    </source>
</reference>
<dbReference type="Proteomes" id="UP000325333">
    <property type="component" value="Unassembled WGS sequence"/>
</dbReference>
<protein>
    <submittedName>
        <fullName evidence="2">Uncharacterized protein</fullName>
    </submittedName>
</protein>
<organism evidence="2 3">
    <name type="scientific">Azospirillum argentinense</name>
    <dbReference type="NCBI Taxonomy" id="2970906"/>
    <lineage>
        <taxon>Bacteria</taxon>
        <taxon>Pseudomonadati</taxon>
        <taxon>Pseudomonadota</taxon>
        <taxon>Alphaproteobacteria</taxon>
        <taxon>Rhodospirillales</taxon>
        <taxon>Azospirillaceae</taxon>
        <taxon>Azospirillum</taxon>
    </lineage>
</organism>
<sequence length="61" mass="6787">MRASTAWGASDGTGSDRRRPRNRSARLIAMMVALPFLIRRPEFAAFVCCIRECRASAMAVQ</sequence>
<evidence type="ECO:0000313" key="3">
    <source>
        <dbReference type="Proteomes" id="UP000325333"/>
    </source>
</evidence>
<name>A0A5B0KLJ3_9PROT</name>
<evidence type="ECO:0000256" key="1">
    <source>
        <dbReference type="SAM" id="MobiDB-lite"/>
    </source>
</evidence>
<accession>A0A5B0KLJ3</accession>